<accession>A0A1M7SHD1</accession>
<keyword evidence="2" id="KW-0808">Transferase</keyword>
<dbReference type="GO" id="GO:0016740">
    <property type="term" value="F:transferase activity"/>
    <property type="evidence" value="ECO:0007669"/>
    <property type="project" value="UniProtKB-KW"/>
</dbReference>
<dbReference type="EMBL" id="FRDI01000003">
    <property type="protein sequence ID" value="SHN57772.1"/>
    <property type="molecule type" value="Genomic_DNA"/>
</dbReference>
<gene>
    <name evidence="2" type="ORF">SAMN02745728_00947</name>
</gene>
<dbReference type="Gene3D" id="3.30.390.30">
    <property type="match status" value="1"/>
</dbReference>
<reference evidence="2 3" key="1">
    <citation type="submission" date="2016-12" db="EMBL/GenBank/DDBJ databases">
        <authorList>
            <person name="Song W.-J."/>
            <person name="Kurnit D.M."/>
        </authorList>
    </citation>
    <scope>NUCLEOTIDE SEQUENCE [LARGE SCALE GENOMIC DNA]</scope>
    <source>
        <strain evidence="2 3">DSM 11393</strain>
    </source>
</reference>
<dbReference type="InterPro" id="IPR016156">
    <property type="entry name" value="FAD/NAD-linked_Rdtase_dimer_sf"/>
</dbReference>
<dbReference type="RefSeq" id="WP_072696619.1">
    <property type="nucleotide sequence ID" value="NZ_FRDI01000003.1"/>
</dbReference>
<feature type="domain" description="Rhodanese" evidence="1">
    <location>
        <begin position="501"/>
        <end position="590"/>
    </location>
</feature>
<dbReference type="InterPro" id="IPR036188">
    <property type="entry name" value="FAD/NAD-bd_sf"/>
</dbReference>
<dbReference type="PANTHER" id="PTHR43031">
    <property type="entry name" value="FAD-DEPENDENT OXIDOREDUCTASE"/>
    <property type="match status" value="1"/>
</dbReference>
<dbReference type="SUPFAM" id="SSF55424">
    <property type="entry name" value="FAD/NAD-linked reductases, dimerisation (C-terminal) domain"/>
    <property type="match status" value="1"/>
</dbReference>
<dbReference type="AlphaFoldDB" id="A0A1M7SHD1"/>
<keyword evidence="3" id="KW-1185">Reference proteome</keyword>
<protein>
    <submittedName>
        <fullName evidence="2">Rhodanese-related sulfurtransferase</fullName>
    </submittedName>
</protein>
<dbReference type="InterPro" id="IPR050229">
    <property type="entry name" value="GlpE_sulfurtransferase"/>
</dbReference>
<dbReference type="PANTHER" id="PTHR43031:SF1">
    <property type="entry name" value="PYRIDINE NUCLEOTIDE-DISULPHIDE OXIDOREDUCTASE"/>
    <property type="match status" value="1"/>
</dbReference>
<dbReference type="OrthoDB" id="9802991at2"/>
<organism evidence="2 3">
    <name type="scientific">Desulfovibrio litoralis DSM 11393</name>
    <dbReference type="NCBI Taxonomy" id="1121455"/>
    <lineage>
        <taxon>Bacteria</taxon>
        <taxon>Pseudomonadati</taxon>
        <taxon>Thermodesulfobacteriota</taxon>
        <taxon>Desulfovibrionia</taxon>
        <taxon>Desulfovibrionales</taxon>
        <taxon>Desulfovibrionaceae</taxon>
        <taxon>Desulfovibrio</taxon>
    </lineage>
</organism>
<dbReference type="Gene3D" id="3.50.50.60">
    <property type="entry name" value="FAD/NAD(P)-binding domain"/>
    <property type="match status" value="2"/>
</dbReference>
<dbReference type="STRING" id="1121455.SAMN02745728_00947"/>
<sequence>MKRIVVLPSGMAGIRTATRLKKQAPSSEINVILPGSFKNYPVKGVFTNYFSKRVTDNLIEKLEGRGLGVVSVDELGLDMSGRELTIKSKRGELPVRFSDLVMELESLPRIPRNLRAATNIFPWPCPYFYFDFEKLDTAVHGKNIENIAVIGGGLDTLEALGLALEATVNTDKKVYWIRTQNSGPSPYNPFSPDIWFYLLNQLNEFKQLTIVDWSDILPEKILFELDGDKITKLIHPSGASGSVQASSFIWAESLYVQHPLIGRAGLKINEQGLVIASPHGEIENENIFLLGSGVDWRRLALPLSSVRGGGKGVSCPIFTEDSSSEVQGRYLCDCIVSSQNSSHLPYWKSAGVKSVEISSNLHVGRIGLGEEEMKAANIEYEYAVALIPVASSYSFQKRVENGELQHKIPRGLMIRLFCLKHSGEILGAQFVSHNVGLESEAVLALLLPMIHSGGTVKTLMNLEVPGRAGGALRSVASMLDNKLQGHFYSISPDEFIASKESGAEFFTIDLRTQHQWQQKNIPEAVNIPLSDLKKRLMTDVPRMMPIVLICEHSNDAYATSCMLHDLGASDLYVLDGGMALWPYDDKPEKK</sequence>
<proteinExistence type="predicted"/>
<dbReference type="SUPFAM" id="SSF52821">
    <property type="entry name" value="Rhodanese/Cell cycle control phosphatase"/>
    <property type="match status" value="1"/>
</dbReference>
<dbReference type="CDD" id="cd00158">
    <property type="entry name" value="RHOD"/>
    <property type="match status" value="1"/>
</dbReference>
<dbReference type="PROSITE" id="PS50206">
    <property type="entry name" value="RHODANESE_3"/>
    <property type="match status" value="1"/>
</dbReference>
<dbReference type="Proteomes" id="UP000186469">
    <property type="component" value="Unassembled WGS sequence"/>
</dbReference>
<dbReference type="InterPro" id="IPR036873">
    <property type="entry name" value="Rhodanese-like_dom_sf"/>
</dbReference>
<name>A0A1M7SHD1_9BACT</name>
<evidence type="ECO:0000259" key="1">
    <source>
        <dbReference type="PROSITE" id="PS50206"/>
    </source>
</evidence>
<dbReference type="Gene3D" id="3.40.250.10">
    <property type="entry name" value="Rhodanese-like domain"/>
    <property type="match status" value="1"/>
</dbReference>
<dbReference type="SUPFAM" id="SSF51905">
    <property type="entry name" value="FAD/NAD(P)-binding domain"/>
    <property type="match status" value="1"/>
</dbReference>
<evidence type="ECO:0000313" key="2">
    <source>
        <dbReference type="EMBL" id="SHN57772.1"/>
    </source>
</evidence>
<dbReference type="InterPro" id="IPR001763">
    <property type="entry name" value="Rhodanese-like_dom"/>
</dbReference>
<dbReference type="Pfam" id="PF00581">
    <property type="entry name" value="Rhodanese"/>
    <property type="match status" value="1"/>
</dbReference>
<evidence type="ECO:0000313" key="3">
    <source>
        <dbReference type="Proteomes" id="UP000186469"/>
    </source>
</evidence>
<dbReference type="SMART" id="SM00450">
    <property type="entry name" value="RHOD"/>
    <property type="match status" value="1"/>
</dbReference>